<comment type="caution">
    <text evidence="1">The sequence shown here is derived from an EMBL/GenBank/DDBJ whole genome shotgun (WGS) entry which is preliminary data.</text>
</comment>
<dbReference type="OrthoDB" id="10602334at2759"/>
<dbReference type="RefSeq" id="XP_067821995.1">
    <property type="nucleotide sequence ID" value="XM_067958221.1"/>
</dbReference>
<accession>A0A976IIK5</accession>
<proteinExistence type="predicted"/>
<dbReference type="Proteomes" id="UP000294530">
    <property type="component" value="Unassembled WGS sequence"/>
</dbReference>
<keyword evidence="2" id="KW-1185">Reference proteome</keyword>
<dbReference type="GeneID" id="94343892"/>
<dbReference type="EMBL" id="SHOA02000037">
    <property type="protein sequence ID" value="TDH72496.1"/>
    <property type="molecule type" value="Genomic_DNA"/>
</dbReference>
<organism evidence="1 2">
    <name type="scientific">Bremia lactucae</name>
    <name type="common">Lettuce downy mildew</name>
    <dbReference type="NCBI Taxonomy" id="4779"/>
    <lineage>
        <taxon>Eukaryota</taxon>
        <taxon>Sar</taxon>
        <taxon>Stramenopiles</taxon>
        <taxon>Oomycota</taxon>
        <taxon>Peronosporomycetes</taxon>
        <taxon>Peronosporales</taxon>
        <taxon>Peronosporaceae</taxon>
        <taxon>Bremia</taxon>
    </lineage>
</organism>
<evidence type="ECO:0000313" key="1">
    <source>
        <dbReference type="EMBL" id="TDH72496.1"/>
    </source>
</evidence>
<gene>
    <name evidence="1" type="ORF">CCR75_000113</name>
</gene>
<dbReference type="KEGG" id="blac:94343892"/>
<protein>
    <submittedName>
        <fullName evidence="1">Uncharacterized protein</fullName>
    </submittedName>
</protein>
<sequence>MDHIPLLSESYRGNTVLLVIVGQFTGFDIVRASKSRDEQTGRSDLREGSVPSLWRELSHLTRS</sequence>
<reference evidence="1 2" key="1">
    <citation type="journal article" date="2021" name="Genome Biol.">
        <title>AFLAP: assembly-free linkage analysis pipeline using k-mers from genome sequencing data.</title>
        <authorList>
            <person name="Fletcher K."/>
            <person name="Zhang L."/>
            <person name="Gil J."/>
            <person name="Han R."/>
            <person name="Cavanaugh K."/>
            <person name="Michelmore R."/>
        </authorList>
    </citation>
    <scope>NUCLEOTIDE SEQUENCE [LARGE SCALE GENOMIC DNA]</scope>
    <source>
        <strain evidence="1 2">SF5</strain>
    </source>
</reference>
<name>A0A976IIK5_BRELC</name>
<evidence type="ECO:0000313" key="2">
    <source>
        <dbReference type="Proteomes" id="UP000294530"/>
    </source>
</evidence>
<dbReference type="AlphaFoldDB" id="A0A976IIK5"/>